<accession>A0ABY6HUW0</accession>
<feature type="transmembrane region" description="Helical" evidence="1">
    <location>
        <begin position="209"/>
        <end position="230"/>
    </location>
</feature>
<name>A0ABY6HUW0_9ARCH</name>
<evidence type="ECO:0000313" key="2">
    <source>
        <dbReference type="EMBL" id="UYP47196.1"/>
    </source>
</evidence>
<sequence length="264" mass="29677">MGSPGEDNEEGAHSDGWYSIFTNSSRSLDIIPEEHIFIDILVKGPGVILKFHPDVLENQFFTVYPAPIITDGSDFDSAPEMDEIAVVFEFIAPKKAGVYEILIYGRSPEGPGKPYIADLNFTINVGFAQESNSWFKIDIFNHLNMYLGSVAMISFISGTIIIKVQKRKTYLHGILMSTALVATSINVAFILKDCFRIMGKWIAYDYFDWIYLLHFIPGIIGFGAFFVAYMKGLAGYRNKKSGYLALGCWVLNFIFGIIVWGVNW</sequence>
<keyword evidence="3" id="KW-1185">Reference proteome</keyword>
<feature type="transmembrane region" description="Helical" evidence="1">
    <location>
        <begin position="242"/>
        <end position="262"/>
    </location>
</feature>
<evidence type="ECO:0000313" key="3">
    <source>
        <dbReference type="Proteomes" id="UP001208689"/>
    </source>
</evidence>
<dbReference type="EMBL" id="CP104013">
    <property type="protein sequence ID" value="UYP47196.1"/>
    <property type="molecule type" value="Genomic_DNA"/>
</dbReference>
<organism evidence="2 3">
    <name type="scientific">Candidatus Lokiarchaeum ossiferum</name>
    <dbReference type="NCBI Taxonomy" id="2951803"/>
    <lineage>
        <taxon>Archaea</taxon>
        <taxon>Promethearchaeati</taxon>
        <taxon>Promethearchaeota</taxon>
        <taxon>Promethearchaeia</taxon>
        <taxon>Promethearchaeales</taxon>
        <taxon>Promethearchaeaceae</taxon>
        <taxon>Candidatus Lokiarchaeum</taxon>
    </lineage>
</organism>
<keyword evidence="1" id="KW-0472">Membrane</keyword>
<dbReference type="Proteomes" id="UP001208689">
    <property type="component" value="Chromosome"/>
</dbReference>
<feature type="transmembrane region" description="Helical" evidence="1">
    <location>
        <begin position="143"/>
        <end position="162"/>
    </location>
</feature>
<gene>
    <name evidence="2" type="ORF">NEF87_003481</name>
</gene>
<protein>
    <recommendedName>
        <fullName evidence="4">7TM-DISM receptor extracellular domain-containing protein</fullName>
    </recommendedName>
</protein>
<evidence type="ECO:0000256" key="1">
    <source>
        <dbReference type="SAM" id="Phobius"/>
    </source>
</evidence>
<evidence type="ECO:0008006" key="4">
    <source>
        <dbReference type="Google" id="ProtNLM"/>
    </source>
</evidence>
<proteinExistence type="predicted"/>
<keyword evidence="1" id="KW-1133">Transmembrane helix</keyword>
<reference evidence="2" key="1">
    <citation type="submission" date="2022-09" db="EMBL/GenBank/DDBJ databases">
        <title>Actin cytoskeleton and complex cell architecture in an #Asgard archaeon.</title>
        <authorList>
            <person name="Ponce Toledo R.I."/>
            <person name="Schleper C."/>
            <person name="Rodrigues Oliveira T."/>
            <person name="Wollweber F."/>
            <person name="Xu J."/>
            <person name="Rittmann S."/>
            <person name="Klingl A."/>
            <person name="Pilhofer M."/>
        </authorList>
    </citation>
    <scope>NUCLEOTIDE SEQUENCE</scope>
    <source>
        <strain evidence="2">B-35</strain>
    </source>
</reference>
<keyword evidence="1" id="KW-0812">Transmembrane</keyword>
<feature type="transmembrane region" description="Helical" evidence="1">
    <location>
        <begin position="169"/>
        <end position="189"/>
    </location>
</feature>